<accession>A0AAC8TII3</accession>
<evidence type="ECO:0000256" key="7">
    <source>
        <dbReference type="ARBA" id="ARBA00022878"/>
    </source>
</evidence>
<feature type="domain" description="GST C-terminal" evidence="12">
    <location>
        <begin position="91"/>
        <end position="214"/>
    </location>
</feature>
<dbReference type="Gene3D" id="1.20.1050.10">
    <property type="match status" value="1"/>
</dbReference>
<name>A0AAC8TII3_9BACT</name>
<keyword evidence="8" id="KW-0585">Phenylalanine catabolism</keyword>
<dbReference type="GO" id="GO:0006572">
    <property type="term" value="P:L-tyrosine catabolic process"/>
    <property type="evidence" value="ECO:0007669"/>
    <property type="project" value="UniProtKB-KW"/>
</dbReference>
<keyword evidence="9 13" id="KW-0413">Isomerase</keyword>
<evidence type="ECO:0000259" key="12">
    <source>
        <dbReference type="PROSITE" id="PS50405"/>
    </source>
</evidence>
<organism evidence="13 15">
    <name type="scientific">Archangium gephyra</name>
    <dbReference type="NCBI Taxonomy" id="48"/>
    <lineage>
        <taxon>Bacteria</taxon>
        <taxon>Pseudomonadati</taxon>
        <taxon>Myxococcota</taxon>
        <taxon>Myxococcia</taxon>
        <taxon>Myxococcales</taxon>
        <taxon>Cystobacterineae</taxon>
        <taxon>Archangiaceae</taxon>
        <taxon>Archangium</taxon>
    </lineage>
</organism>
<dbReference type="GO" id="GO:0006749">
    <property type="term" value="P:glutathione metabolic process"/>
    <property type="evidence" value="ECO:0007669"/>
    <property type="project" value="TreeGrafter"/>
</dbReference>
<dbReference type="InterPro" id="IPR034330">
    <property type="entry name" value="GST_Zeta_C"/>
</dbReference>
<dbReference type="InterPro" id="IPR036282">
    <property type="entry name" value="Glutathione-S-Trfase_C_sf"/>
</dbReference>
<keyword evidence="7" id="KW-0828">Tyrosine catabolism</keyword>
<dbReference type="PROSITE" id="PS50405">
    <property type="entry name" value="GST_CTER"/>
    <property type="match status" value="1"/>
</dbReference>
<dbReference type="SUPFAM" id="SSF47616">
    <property type="entry name" value="GST C-terminal domain-like"/>
    <property type="match status" value="1"/>
</dbReference>
<dbReference type="AlphaFoldDB" id="A0AAC8TII3"/>
<dbReference type="InterPro" id="IPR036249">
    <property type="entry name" value="Thioredoxin-like_sf"/>
</dbReference>
<dbReference type="PANTHER" id="PTHR42673:SF4">
    <property type="entry name" value="MALEYLACETOACETATE ISOMERASE"/>
    <property type="match status" value="1"/>
</dbReference>
<dbReference type="EMBL" id="CP011509">
    <property type="protein sequence ID" value="AKJ07303.1"/>
    <property type="molecule type" value="Genomic_DNA"/>
</dbReference>
<evidence type="ECO:0000256" key="6">
    <source>
        <dbReference type="ARBA" id="ARBA00022679"/>
    </source>
</evidence>
<dbReference type="KEGG" id="age:AA314_08929"/>
<dbReference type="GO" id="GO:0006559">
    <property type="term" value="P:L-phenylalanine catabolic process"/>
    <property type="evidence" value="ECO:0007669"/>
    <property type="project" value="UniProtKB-KW"/>
</dbReference>
<keyword evidence="16" id="KW-1185">Reference proteome</keyword>
<evidence type="ECO:0000313" key="14">
    <source>
        <dbReference type="EMBL" id="REG26707.1"/>
    </source>
</evidence>
<keyword evidence="5" id="KW-0963">Cytoplasm</keyword>
<dbReference type="PROSITE" id="PS50404">
    <property type="entry name" value="GST_NTER"/>
    <property type="match status" value="1"/>
</dbReference>
<evidence type="ECO:0000259" key="11">
    <source>
        <dbReference type="PROSITE" id="PS50404"/>
    </source>
</evidence>
<evidence type="ECO:0000256" key="2">
    <source>
        <dbReference type="ARBA" id="ARBA00004899"/>
    </source>
</evidence>
<evidence type="ECO:0000313" key="15">
    <source>
        <dbReference type="Proteomes" id="UP000035579"/>
    </source>
</evidence>
<gene>
    <name evidence="13" type="ORF">AA314_08929</name>
    <name evidence="14" type="ORF">ATI61_111258</name>
</gene>
<evidence type="ECO:0000256" key="10">
    <source>
        <dbReference type="ARBA" id="ARBA00047960"/>
    </source>
</evidence>
<comment type="pathway">
    <text evidence="2">Amino-acid degradation; L-phenylalanine degradation.</text>
</comment>
<dbReference type="CDD" id="cd03191">
    <property type="entry name" value="GST_C_Zeta"/>
    <property type="match status" value="1"/>
</dbReference>
<dbReference type="InterPro" id="IPR034333">
    <property type="entry name" value="GST_Zeta_N"/>
</dbReference>
<evidence type="ECO:0000256" key="8">
    <source>
        <dbReference type="ARBA" id="ARBA00023232"/>
    </source>
</evidence>
<dbReference type="InterPro" id="IPR004045">
    <property type="entry name" value="Glutathione_S-Trfase_N"/>
</dbReference>
<evidence type="ECO:0000313" key="16">
    <source>
        <dbReference type="Proteomes" id="UP000256345"/>
    </source>
</evidence>
<dbReference type="Proteomes" id="UP000256345">
    <property type="component" value="Unassembled WGS sequence"/>
</dbReference>
<dbReference type="InterPro" id="IPR040079">
    <property type="entry name" value="Glutathione_S-Trfase"/>
</dbReference>
<evidence type="ECO:0000313" key="13">
    <source>
        <dbReference type="EMBL" id="AKJ07303.1"/>
    </source>
</evidence>
<dbReference type="InterPro" id="IPR010987">
    <property type="entry name" value="Glutathione-S-Trfase_C-like"/>
</dbReference>
<dbReference type="FunFam" id="1.20.1050.10:FF:000010">
    <property type="entry name" value="Maleylacetoacetate isomerase isoform 1"/>
    <property type="match status" value="1"/>
</dbReference>
<comment type="subcellular location">
    <subcellularLocation>
        <location evidence="1">Cytoplasm</location>
    </subcellularLocation>
</comment>
<dbReference type="GO" id="GO:0005737">
    <property type="term" value="C:cytoplasm"/>
    <property type="evidence" value="ECO:0007669"/>
    <property type="project" value="UniProtKB-SubCell"/>
</dbReference>
<comment type="similarity">
    <text evidence="3">Belongs to the GST superfamily. Zeta family.</text>
</comment>
<evidence type="ECO:0000256" key="4">
    <source>
        <dbReference type="ARBA" id="ARBA00012452"/>
    </source>
</evidence>
<keyword evidence="6" id="KW-0808">Transferase</keyword>
<dbReference type="InterPro" id="IPR005955">
    <property type="entry name" value="GST_Zeta"/>
</dbReference>
<dbReference type="CDD" id="cd03042">
    <property type="entry name" value="GST_N_Zeta"/>
    <property type="match status" value="1"/>
</dbReference>
<feature type="domain" description="GST N-terminal" evidence="11">
    <location>
        <begin position="1"/>
        <end position="86"/>
    </location>
</feature>
<evidence type="ECO:0000256" key="1">
    <source>
        <dbReference type="ARBA" id="ARBA00004496"/>
    </source>
</evidence>
<dbReference type="GO" id="GO:0016034">
    <property type="term" value="F:maleylacetoacetate isomerase activity"/>
    <property type="evidence" value="ECO:0007669"/>
    <property type="project" value="TreeGrafter"/>
</dbReference>
<dbReference type="Pfam" id="PF13417">
    <property type="entry name" value="GST_N_3"/>
    <property type="match status" value="1"/>
</dbReference>
<dbReference type="EMBL" id="QUMU01000011">
    <property type="protein sequence ID" value="REG26707.1"/>
    <property type="molecule type" value="Genomic_DNA"/>
</dbReference>
<evidence type="ECO:0000256" key="5">
    <source>
        <dbReference type="ARBA" id="ARBA00022490"/>
    </source>
</evidence>
<comment type="catalytic activity">
    <reaction evidence="10">
        <text>RX + glutathione = an S-substituted glutathione + a halide anion + H(+)</text>
        <dbReference type="Rhea" id="RHEA:16437"/>
        <dbReference type="ChEBI" id="CHEBI:15378"/>
        <dbReference type="ChEBI" id="CHEBI:16042"/>
        <dbReference type="ChEBI" id="CHEBI:17792"/>
        <dbReference type="ChEBI" id="CHEBI:57925"/>
        <dbReference type="ChEBI" id="CHEBI:90779"/>
        <dbReference type="EC" id="2.5.1.18"/>
    </reaction>
</comment>
<evidence type="ECO:0000256" key="3">
    <source>
        <dbReference type="ARBA" id="ARBA00010007"/>
    </source>
</evidence>
<dbReference type="SFLD" id="SFLDG00358">
    <property type="entry name" value="Main_(cytGST)"/>
    <property type="match status" value="1"/>
</dbReference>
<protein>
    <recommendedName>
        <fullName evidence="4">glutathione transferase</fullName>
        <ecNumber evidence="4">2.5.1.18</ecNumber>
    </recommendedName>
</protein>
<reference evidence="14 16" key="2">
    <citation type="submission" date="2018-08" db="EMBL/GenBank/DDBJ databases">
        <title>Genomic Encyclopedia of Archaeal and Bacterial Type Strains, Phase II (KMG-II): from individual species to whole genera.</title>
        <authorList>
            <person name="Goeker M."/>
        </authorList>
    </citation>
    <scope>NUCLEOTIDE SEQUENCE [LARGE SCALE GENOMIC DNA]</scope>
    <source>
        <strain evidence="14 16">DSM 2261</strain>
    </source>
</reference>
<dbReference type="GO" id="GO:0004364">
    <property type="term" value="F:glutathione transferase activity"/>
    <property type="evidence" value="ECO:0007669"/>
    <property type="project" value="UniProtKB-EC"/>
</dbReference>
<dbReference type="RefSeq" id="WP_047860363.1">
    <property type="nucleotide sequence ID" value="NZ_CP011509.1"/>
</dbReference>
<dbReference type="SFLD" id="SFLDS00019">
    <property type="entry name" value="Glutathione_Transferase_(cytos"/>
    <property type="match status" value="1"/>
</dbReference>
<dbReference type="SUPFAM" id="SSF52833">
    <property type="entry name" value="Thioredoxin-like"/>
    <property type="match status" value="1"/>
</dbReference>
<dbReference type="NCBIfam" id="TIGR01262">
    <property type="entry name" value="maiA"/>
    <property type="match status" value="1"/>
</dbReference>
<sequence length="215" mass="23839">MKLYSYWRSSCSWRVRIALNLKGLAYEYVPVHLVKDGGEQHSDAYRAINPMRTLPTLEVTEGGKVHHLGQSLAILEYLEERYPSPALLPAGPFLRARCRMLAEMVNSGIQPLQNLSVLQRIKGELKADDKAWCMYWIDRGLAAFQAAAQETAGTYCLGNAVSFADICLVPQLYGARRFGVDLQPYALLTRIEAACASLPAFQAAHADRQPDAVPA</sequence>
<evidence type="ECO:0000256" key="9">
    <source>
        <dbReference type="ARBA" id="ARBA00023235"/>
    </source>
</evidence>
<dbReference type="FunFam" id="3.40.30.10:FF:000041">
    <property type="entry name" value="Maleylacetoacetate isomerase isoform 1"/>
    <property type="match status" value="1"/>
</dbReference>
<reference evidence="13 15" key="1">
    <citation type="submission" date="2015-05" db="EMBL/GenBank/DDBJ databases">
        <title>Genome assembly of Archangium gephyra DSM 2261.</title>
        <authorList>
            <person name="Sharma G."/>
            <person name="Subramanian S."/>
        </authorList>
    </citation>
    <scope>NUCLEOTIDE SEQUENCE [LARGE SCALE GENOMIC DNA]</scope>
    <source>
        <strain evidence="13 15">DSM 2261</strain>
    </source>
</reference>
<dbReference type="EC" id="2.5.1.18" evidence="4"/>
<dbReference type="Proteomes" id="UP000035579">
    <property type="component" value="Chromosome"/>
</dbReference>
<dbReference type="PANTHER" id="PTHR42673">
    <property type="entry name" value="MALEYLACETOACETATE ISOMERASE"/>
    <property type="match status" value="1"/>
</dbReference>
<dbReference type="Gene3D" id="3.40.30.10">
    <property type="entry name" value="Glutaredoxin"/>
    <property type="match status" value="1"/>
</dbReference>
<proteinExistence type="inferred from homology"/>